<dbReference type="CDD" id="cd04301">
    <property type="entry name" value="NAT_SF"/>
    <property type="match status" value="1"/>
</dbReference>
<gene>
    <name evidence="2" type="ORF">HNR23_002274</name>
</gene>
<feature type="domain" description="N-acetyltransferase" evidence="1">
    <location>
        <begin position="13"/>
        <end position="170"/>
    </location>
</feature>
<protein>
    <submittedName>
        <fullName evidence="2">RimJ/RimL family protein N-acetyltransferase</fullName>
    </submittedName>
</protein>
<comment type="caution">
    <text evidence="2">The sequence shown here is derived from an EMBL/GenBank/DDBJ whole genome shotgun (WGS) entry which is preliminary data.</text>
</comment>
<dbReference type="InterPro" id="IPR000182">
    <property type="entry name" value="GNAT_dom"/>
</dbReference>
<dbReference type="AlphaFoldDB" id="A0A7W9YHJ3"/>
<evidence type="ECO:0000259" key="1">
    <source>
        <dbReference type="PROSITE" id="PS51186"/>
    </source>
</evidence>
<proteinExistence type="predicted"/>
<dbReference type="InterPro" id="IPR016181">
    <property type="entry name" value="Acyl_CoA_acyltransferase"/>
</dbReference>
<evidence type="ECO:0000313" key="3">
    <source>
        <dbReference type="Proteomes" id="UP000546642"/>
    </source>
</evidence>
<dbReference type="PANTHER" id="PTHR43415:SF3">
    <property type="entry name" value="GNAT-FAMILY ACETYLTRANSFERASE"/>
    <property type="match status" value="1"/>
</dbReference>
<organism evidence="2 3">
    <name type="scientific">Nocardiopsis mwathae</name>
    <dbReference type="NCBI Taxonomy" id="1472723"/>
    <lineage>
        <taxon>Bacteria</taxon>
        <taxon>Bacillati</taxon>
        <taxon>Actinomycetota</taxon>
        <taxon>Actinomycetes</taxon>
        <taxon>Streptosporangiales</taxon>
        <taxon>Nocardiopsidaceae</taxon>
        <taxon>Nocardiopsis</taxon>
    </lineage>
</organism>
<evidence type="ECO:0000313" key="2">
    <source>
        <dbReference type="EMBL" id="MBB6172214.1"/>
    </source>
</evidence>
<name>A0A7W9YHJ3_9ACTN</name>
<dbReference type="PANTHER" id="PTHR43415">
    <property type="entry name" value="SPERMIDINE N(1)-ACETYLTRANSFERASE"/>
    <property type="match status" value="1"/>
</dbReference>
<dbReference type="SUPFAM" id="SSF55729">
    <property type="entry name" value="Acyl-CoA N-acyltransferases (Nat)"/>
    <property type="match status" value="1"/>
</dbReference>
<dbReference type="Gene3D" id="3.40.630.30">
    <property type="match status" value="1"/>
</dbReference>
<dbReference type="EMBL" id="JACHDS010000001">
    <property type="protein sequence ID" value="MBB6172214.1"/>
    <property type="molecule type" value="Genomic_DNA"/>
</dbReference>
<keyword evidence="2" id="KW-0808">Transferase</keyword>
<dbReference type="GO" id="GO:0016747">
    <property type="term" value="F:acyltransferase activity, transferring groups other than amino-acyl groups"/>
    <property type="evidence" value="ECO:0007669"/>
    <property type="project" value="InterPro"/>
</dbReference>
<accession>A0A7W9YHJ3</accession>
<keyword evidence="3" id="KW-1185">Reference proteome</keyword>
<dbReference type="Pfam" id="PF00583">
    <property type="entry name" value="Acetyltransf_1"/>
    <property type="match status" value="1"/>
</dbReference>
<dbReference type="PROSITE" id="PS51186">
    <property type="entry name" value="GNAT"/>
    <property type="match status" value="1"/>
</dbReference>
<dbReference type="Proteomes" id="UP000546642">
    <property type="component" value="Unassembled WGS sequence"/>
</dbReference>
<reference evidence="2 3" key="1">
    <citation type="submission" date="2020-08" db="EMBL/GenBank/DDBJ databases">
        <title>Sequencing the genomes of 1000 actinobacteria strains.</title>
        <authorList>
            <person name="Klenk H.-P."/>
        </authorList>
    </citation>
    <scope>NUCLEOTIDE SEQUENCE [LARGE SCALE GENOMIC DNA]</scope>
    <source>
        <strain evidence="2 3">DSM 46659</strain>
    </source>
</reference>
<sequence>MDEPVIVYPGNPLSLAVSRKEMIPVYHRWISDSETIRGFGNRFPPTLDRYEMRWDHPQRDTHSFELVTADSTPVGMVRFDNDDVVRTAEYHLIIAPEARGNGYAAMATRLALDYAFGVAGRQCVWLQALEPNASAISAYEKAGFKRAGVIRRGGYWGHRPCDLIYMDALPND</sequence>